<keyword evidence="2" id="KW-0813">Transport</keyword>
<evidence type="ECO:0000256" key="11">
    <source>
        <dbReference type="SAM" id="Phobius"/>
    </source>
</evidence>
<dbReference type="InterPro" id="IPR028325">
    <property type="entry name" value="VG_K_chnl"/>
</dbReference>
<feature type="transmembrane region" description="Helical" evidence="11">
    <location>
        <begin position="211"/>
        <end position="231"/>
    </location>
</feature>
<reference evidence="14" key="1">
    <citation type="submission" date="2019-08" db="EMBL/GenBank/DDBJ databases">
        <title>The improved chromosome-level genome for the pearl oyster Pinctada fucata martensii using PacBio sequencing and Hi-C.</title>
        <authorList>
            <person name="Zheng Z."/>
        </authorList>
    </citation>
    <scope>NUCLEOTIDE SEQUENCE</scope>
    <source>
        <strain evidence="14">ZZ-2019</strain>
        <tissue evidence="14">Adductor muscle</tissue>
    </source>
</reference>
<evidence type="ECO:0000256" key="10">
    <source>
        <dbReference type="ARBA" id="ARBA00023303"/>
    </source>
</evidence>
<dbReference type="PRINTS" id="PR01498">
    <property type="entry name" value="SHAWCHANNEL"/>
</dbReference>
<keyword evidence="10" id="KW-0407">Ion channel</keyword>
<proteinExistence type="predicted"/>
<evidence type="ECO:0000256" key="2">
    <source>
        <dbReference type="ARBA" id="ARBA00022448"/>
    </source>
</evidence>
<dbReference type="InterPro" id="IPR003131">
    <property type="entry name" value="T1-type_BTB"/>
</dbReference>
<dbReference type="PANTHER" id="PTHR11537">
    <property type="entry name" value="VOLTAGE-GATED POTASSIUM CHANNEL"/>
    <property type="match status" value="1"/>
</dbReference>
<dbReference type="Gene3D" id="1.10.287.70">
    <property type="match status" value="1"/>
</dbReference>
<dbReference type="FunFam" id="1.10.287.70:FF:000028">
    <property type="entry name" value="potassium voltage-gated channel subfamily D member 3"/>
    <property type="match status" value="1"/>
</dbReference>
<dbReference type="EMBL" id="VSWD01000013">
    <property type="protein sequence ID" value="KAK3083887.1"/>
    <property type="molecule type" value="Genomic_DNA"/>
</dbReference>
<evidence type="ECO:0000259" key="12">
    <source>
        <dbReference type="Pfam" id="PF00520"/>
    </source>
</evidence>
<dbReference type="Pfam" id="PF00520">
    <property type="entry name" value="Ion_trans"/>
    <property type="match status" value="1"/>
</dbReference>
<keyword evidence="3" id="KW-0633">Potassium transport</keyword>
<dbReference type="PANTHER" id="PTHR11537:SF254">
    <property type="entry name" value="POTASSIUM VOLTAGE-GATED CHANNEL PROTEIN SHAB"/>
    <property type="match status" value="1"/>
</dbReference>
<dbReference type="InterPro" id="IPR011333">
    <property type="entry name" value="SKP1/BTB/POZ_sf"/>
</dbReference>
<keyword evidence="7 11" id="KW-1133">Transmembrane helix</keyword>
<dbReference type="GO" id="GO:0005249">
    <property type="term" value="F:voltage-gated potassium channel activity"/>
    <property type="evidence" value="ECO:0007669"/>
    <property type="project" value="InterPro"/>
</dbReference>
<evidence type="ECO:0000256" key="3">
    <source>
        <dbReference type="ARBA" id="ARBA00022538"/>
    </source>
</evidence>
<dbReference type="GO" id="GO:0001508">
    <property type="term" value="P:action potential"/>
    <property type="evidence" value="ECO:0007669"/>
    <property type="project" value="TreeGrafter"/>
</dbReference>
<evidence type="ECO:0000256" key="7">
    <source>
        <dbReference type="ARBA" id="ARBA00022989"/>
    </source>
</evidence>
<dbReference type="Pfam" id="PF02214">
    <property type="entry name" value="BTB_2"/>
    <property type="match status" value="1"/>
</dbReference>
<sequence length="338" mass="39533">MENYKINVGGTHFEIPTNSLMKYPDSKLARLTKAAPNYDKRTDSFFFNRNPDFFNNILDLYRTDALHLPFSICSAIVRTELEFWDIPLDKLCQCCQHQYFKFERDMDVIKTLKDTFENDDLVYDPEELQKSKWKRVLNKIWLLTDQPKSSIYAKIFSVAFLAFVLMSIVSFILGSREEFRRLAAHFNDPNALMYMVHYSTYRYYNDLKEILLLYMCFLIASVIFASLIYYAEFHTPDTFPDIPRSIWWSIVTMTTVGYGDFYPKSGYGYVVGTLCAFCGVIILALPIAVVATNFNDFYEKNKERENRVKLNESLNGNQRKVTLPKHTIKVSPLVEEDL</sequence>
<evidence type="ECO:0000259" key="13">
    <source>
        <dbReference type="Pfam" id="PF02214"/>
    </source>
</evidence>
<keyword evidence="15" id="KW-1185">Reference proteome</keyword>
<dbReference type="GO" id="GO:0008076">
    <property type="term" value="C:voltage-gated potassium channel complex"/>
    <property type="evidence" value="ECO:0007669"/>
    <property type="project" value="InterPro"/>
</dbReference>
<dbReference type="AlphaFoldDB" id="A0AA89BJZ7"/>
<evidence type="ECO:0000313" key="15">
    <source>
        <dbReference type="Proteomes" id="UP001186944"/>
    </source>
</evidence>
<dbReference type="InterPro" id="IPR003974">
    <property type="entry name" value="K_chnl_volt-dep_Kv3"/>
</dbReference>
<evidence type="ECO:0000313" key="14">
    <source>
        <dbReference type="EMBL" id="KAK3083887.1"/>
    </source>
</evidence>
<protein>
    <recommendedName>
        <fullName evidence="16">KCNC1</fullName>
    </recommendedName>
</protein>
<dbReference type="CDD" id="cd18317">
    <property type="entry name" value="BTB_POZ_Kv"/>
    <property type="match status" value="1"/>
</dbReference>
<evidence type="ECO:0000256" key="4">
    <source>
        <dbReference type="ARBA" id="ARBA00022692"/>
    </source>
</evidence>
<dbReference type="SUPFAM" id="SSF54695">
    <property type="entry name" value="POZ domain"/>
    <property type="match status" value="1"/>
</dbReference>
<evidence type="ECO:0008006" key="16">
    <source>
        <dbReference type="Google" id="ProtNLM"/>
    </source>
</evidence>
<keyword evidence="9 11" id="KW-0472">Membrane</keyword>
<keyword evidence="5" id="KW-0631">Potassium channel</keyword>
<gene>
    <name evidence="14" type="ORF">FSP39_004756</name>
</gene>
<keyword evidence="8" id="KW-0406">Ion transport</keyword>
<dbReference type="InterPro" id="IPR005821">
    <property type="entry name" value="Ion_trans_dom"/>
</dbReference>
<dbReference type="SUPFAM" id="SSF81324">
    <property type="entry name" value="Voltage-gated potassium channels"/>
    <property type="match status" value="1"/>
</dbReference>
<comment type="caution">
    <text evidence="14">The sequence shown here is derived from an EMBL/GenBank/DDBJ whole genome shotgun (WGS) entry which is preliminary data.</text>
</comment>
<evidence type="ECO:0000256" key="8">
    <source>
        <dbReference type="ARBA" id="ARBA00023065"/>
    </source>
</evidence>
<feature type="domain" description="Ion transport" evidence="12">
    <location>
        <begin position="199"/>
        <end position="301"/>
    </location>
</feature>
<dbReference type="GO" id="GO:0051260">
    <property type="term" value="P:protein homooligomerization"/>
    <property type="evidence" value="ECO:0007669"/>
    <property type="project" value="InterPro"/>
</dbReference>
<organism evidence="14 15">
    <name type="scientific">Pinctada imbricata</name>
    <name type="common">Atlantic pearl-oyster</name>
    <name type="synonym">Pinctada martensii</name>
    <dbReference type="NCBI Taxonomy" id="66713"/>
    <lineage>
        <taxon>Eukaryota</taxon>
        <taxon>Metazoa</taxon>
        <taxon>Spiralia</taxon>
        <taxon>Lophotrochozoa</taxon>
        <taxon>Mollusca</taxon>
        <taxon>Bivalvia</taxon>
        <taxon>Autobranchia</taxon>
        <taxon>Pteriomorphia</taxon>
        <taxon>Pterioida</taxon>
        <taxon>Pterioidea</taxon>
        <taxon>Pteriidae</taxon>
        <taxon>Pinctada</taxon>
    </lineage>
</organism>
<dbReference type="Proteomes" id="UP001186944">
    <property type="component" value="Unassembled WGS sequence"/>
</dbReference>
<feature type="transmembrane region" description="Helical" evidence="11">
    <location>
        <begin position="267"/>
        <end position="294"/>
    </location>
</feature>
<evidence type="ECO:0000256" key="9">
    <source>
        <dbReference type="ARBA" id="ARBA00023136"/>
    </source>
</evidence>
<keyword evidence="6" id="KW-0630">Potassium</keyword>
<evidence type="ECO:0000256" key="5">
    <source>
        <dbReference type="ARBA" id="ARBA00022826"/>
    </source>
</evidence>
<dbReference type="Gene3D" id="3.30.710.10">
    <property type="entry name" value="Potassium Channel Kv1.1, Chain A"/>
    <property type="match status" value="1"/>
</dbReference>
<feature type="transmembrane region" description="Helical" evidence="11">
    <location>
        <begin position="151"/>
        <end position="173"/>
    </location>
</feature>
<dbReference type="PRINTS" id="PR00169">
    <property type="entry name" value="KCHANNEL"/>
</dbReference>
<accession>A0AA89BJZ7</accession>
<keyword evidence="4 11" id="KW-0812">Transmembrane</keyword>
<feature type="domain" description="Potassium channel tetramerisation-type BTB" evidence="13">
    <location>
        <begin position="5"/>
        <end position="93"/>
    </location>
</feature>
<comment type="subcellular location">
    <subcellularLocation>
        <location evidence="1">Membrane</location>
        <topology evidence="1">Multi-pass membrane protein</topology>
    </subcellularLocation>
</comment>
<name>A0AA89BJZ7_PINIB</name>
<evidence type="ECO:0000256" key="6">
    <source>
        <dbReference type="ARBA" id="ARBA00022958"/>
    </source>
</evidence>
<evidence type="ECO:0000256" key="1">
    <source>
        <dbReference type="ARBA" id="ARBA00004141"/>
    </source>
</evidence>